<name>A0AAW0TXE9_SCYPA</name>
<evidence type="ECO:0000313" key="1">
    <source>
        <dbReference type="EMBL" id="KAK8391974.1"/>
    </source>
</evidence>
<dbReference type="EMBL" id="JARAKH010000023">
    <property type="protein sequence ID" value="KAK8391974.1"/>
    <property type="molecule type" value="Genomic_DNA"/>
</dbReference>
<dbReference type="AlphaFoldDB" id="A0AAW0TXE9"/>
<keyword evidence="2" id="KW-1185">Reference proteome</keyword>
<reference evidence="1 2" key="1">
    <citation type="submission" date="2023-03" db="EMBL/GenBank/DDBJ databases">
        <title>High-quality genome of Scylla paramamosain provides insights in environmental adaptation.</title>
        <authorList>
            <person name="Zhang L."/>
        </authorList>
    </citation>
    <scope>NUCLEOTIDE SEQUENCE [LARGE SCALE GENOMIC DNA]</scope>
    <source>
        <strain evidence="1">LZ_2023a</strain>
        <tissue evidence="1">Muscle</tissue>
    </source>
</reference>
<proteinExistence type="predicted"/>
<accession>A0AAW0TXE9</accession>
<sequence length="116" mass="12333">MGIAMLDTSCRLNSITNLARLVPGLQRQIYRIEITSFALPCSGTDPFCAGDPFRAATPASLLTQLGSLLTAHGSPLKRSAALAQAHSPRGLSDSPAAWRLMITMTSTTAELPHSRI</sequence>
<protein>
    <submittedName>
        <fullName evidence="1">Uncharacterized protein</fullName>
    </submittedName>
</protein>
<evidence type="ECO:0000313" key="2">
    <source>
        <dbReference type="Proteomes" id="UP001487740"/>
    </source>
</evidence>
<comment type="caution">
    <text evidence="1">The sequence shown here is derived from an EMBL/GenBank/DDBJ whole genome shotgun (WGS) entry which is preliminary data.</text>
</comment>
<gene>
    <name evidence="1" type="ORF">O3P69_017528</name>
</gene>
<organism evidence="1 2">
    <name type="scientific">Scylla paramamosain</name>
    <name type="common">Mud crab</name>
    <dbReference type="NCBI Taxonomy" id="85552"/>
    <lineage>
        <taxon>Eukaryota</taxon>
        <taxon>Metazoa</taxon>
        <taxon>Ecdysozoa</taxon>
        <taxon>Arthropoda</taxon>
        <taxon>Crustacea</taxon>
        <taxon>Multicrustacea</taxon>
        <taxon>Malacostraca</taxon>
        <taxon>Eumalacostraca</taxon>
        <taxon>Eucarida</taxon>
        <taxon>Decapoda</taxon>
        <taxon>Pleocyemata</taxon>
        <taxon>Brachyura</taxon>
        <taxon>Eubrachyura</taxon>
        <taxon>Portunoidea</taxon>
        <taxon>Portunidae</taxon>
        <taxon>Portuninae</taxon>
        <taxon>Scylla</taxon>
    </lineage>
</organism>
<dbReference type="Proteomes" id="UP001487740">
    <property type="component" value="Unassembled WGS sequence"/>
</dbReference>